<accession>A0AB39ZTZ0</accession>
<dbReference type="InterPro" id="IPR032675">
    <property type="entry name" value="LRR_dom_sf"/>
</dbReference>
<dbReference type="GeneID" id="108019717"/>
<dbReference type="Gene3D" id="3.80.10.10">
    <property type="entry name" value="Ribonuclease Inhibitor"/>
    <property type="match status" value="1"/>
</dbReference>
<proteinExistence type="predicted"/>
<gene>
    <name evidence="2" type="primary">LOC108019717</name>
</gene>
<dbReference type="RefSeq" id="XP_016943120.3">
    <property type="nucleotide sequence ID" value="XM_017087631.4"/>
</dbReference>
<keyword evidence="1" id="KW-1185">Reference proteome</keyword>
<dbReference type="Proteomes" id="UP001652628">
    <property type="component" value="Chromosome 2L"/>
</dbReference>
<organism evidence="1 2">
    <name type="scientific">Drosophila suzukii</name>
    <name type="common">Spotted-wing drosophila fruit fly</name>
    <dbReference type="NCBI Taxonomy" id="28584"/>
    <lineage>
        <taxon>Eukaryota</taxon>
        <taxon>Metazoa</taxon>
        <taxon>Ecdysozoa</taxon>
        <taxon>Arthropoda</taxon>
        <taxon>Hexapoda</taxon>
        <taxon>Insecta</taxon>
        <taxon>Pterygota</taxon>
        <taxon>Neoptera</taxon>
        <taxon>Endopterygota</taxon>
        <taxon>Diptera</taxon>
        <taxon>Brachycera</taxon>
        <taxon>Muscomorpha</taxon>
        <taxon>Ephydroidea</taxon>
        <taxon>Drosophilidae</taxon>
        <taxon>Drosophila</taxon>
        <taxon>Sophophora</taxon>
    </lineage>
</organism>
<dbReference type="AlphaFoldDB" id="A0AB39ZTZ0"/>
<evidence type="ECO:0000313" key="1">
    <source>
        <dbReference type="Proteomes" id="UP001652628"/>
    </source>
</evidence>
<evidence type="ECO:0000313" key="2">
    <source>
        <dbReference type="RefSeq" id="XP_016943120.3"/>
    </source>
</evidence>
<protein>
    <recommendedName>
        <fullName evidence="3">F-box domain-containing protein</fullName>
    </recommendedName>
</protein>
<reference evidence="1" key="1">
    <citation type="submission" date="2025-05" db="UniProtKB">
        <authorList>
            <consortium name="RefSeq"/>
        </authorList>
    </citation>
    <scope>NUCLEOTIDE SEQUENCE [LARGE SCALE GENOMIC DNA]</scope>
</reference>
<evidence type="ECO:0008006" key="3">
    <source>
        <dbReference type="Google" id="ProtNLM"/>
    </source>
</evidence>
<sequence>MACIDNLNDDCLLKIVEYLNLDEQLQLWKSSEPSSRLRSVLSYTWQHHTDHSVDQETFAGSPDVLEDFLQSIRFSVEELTLRYLNMEQLEQWKNHTFPTMRELTYMGDESSEMEGDSDIAILVKCFPLLEAIGLSGNCSGQHISQWRHLRRLDLQLCWYLNTQNFEEICQNLRLQTLSIQWHKAEEDAYVQAIASLQELEELELDIVHLSPDNTSKLLRLPKLRKLLLHNFEQMDELISDIGRLRGQDVVTAAFSDNIWMMRAEVLAKFRNLRCLTLVDDEGCAAVDFRPIINCFPLLEQLHLENSRIWLNADGIWDVVLACPRLRILSMSNQVLYDEFFAFSKSTMSRALNKRKEPLIMHFYKTSKEALIAQHFGHPKLIVSYNPTNSIDSQLPGECIELEFVQQET</sequence>
<name>A0AB39ZTZ0_DROSZ</name>
<reference evidence="2" key="2">
    <citation type="submission" date="2025-08" db="UniProtKB">
        <authorList>
            <consortium name="RefSeq"/>
        </authorList>
    </citation>
    <scope>IDENTIFICATION</scope>
</reference>
<dbReference type="SUPFAM" id="SSF52047">
    <property type="entry name" value="RNI-like"/>
    <property type="match status" value="1"/>
</dbReference>